<gene>
    <name evidence="2" type="ORF">DK847_08335</name>
</gene>
<evidence type="ECO:0008006" key="4">
    <source>
        <dbReference type="Google" id="ProtNLM"/>
    </source>
</evidence>
<comment type="caution">
    <text evidence="2">The sequence shown here is derived from an EMBL/GenBank/DDBJ whole genome shotgun (WGS) entry which is preliminary data.</text>
</comment>
<keyword evidence="3" id="KW-1185">Reference proteome</keyword>
<feature type="transmembrane region" description="Helical" evidence="1">
    <location>
        <begin position="36"/>
        <end position="60"/>
    </location>
</feature>
<evidence type="ECO:0000256" key="1">
    <source>
        <dbReference type="SAM" id="Phobius"/>
    </source>
</evidence>
<dbReference type="AlphaFoldDB" id="A0A2W2BM62"/>
<keyword evidence="1" id="KW-0472">Membrane</keyword>
<feature type="transmembrane region" description="Helical" evidence="1">
    <location>
        <begin position="158"/>
        <end position="175"/>
    </location>
</feature>
<dbReference type="Proteomes" id="UP000248795">
    <property type="component" value="Unassembled WGS sequence"/>
</dbReference>
<feature type="transmembrane region" description="Helical" evidence="1">
    <location>
        <begin position="187"/>
        <end position="207"/>
    </location>
</feature>
<keyword evidence="1" id="KW-1133">Transmembrane helix</keyword>
<proteinExistence type="predicted"/>
<reference evidence="3" key="1">
    <citation type="submission" date="2018-06" db="EMBL/GenBank/DDBJ databases">
        <title>Aestuariibacter litoralis strain KCTC 52945T.</title>
        <authorList>
            <person name="Li X."/>
            <person name="Salam N."/>
            <person name="Li J.-L."/>
            <person name="Chen Y.-M."/>
            <person name="Yang Z.-W."/>
            <person name="Zhang L.-Y."/>
            <person name="Han M.-X."/>
            <person name="Xiao M."/>
            <person name="Li W.-J."/>
        </authorList>
    </citation>
    <scope>NUCLEOTIDE SEQUENCE [LARGE SCALE GENOMIC DNA]</scope>
    <source>
        <strain evidence="3">KCTC 52945</strain>
    </source>
</reference>
<sequence>MLAPGERLAEILFGLIMVMSFTGSLSVATADRVEVRVMLIAALGCNIAWGLIDAIMFIMGRLNERGGDRKTVRAVQRSRSHAEAHALIRRNVPPVVGTELTEEALERIRQRIAALPLISTAPPITRDDLRGALAVFLIVVASTFPVILPFVFMSDLPLAMRLSNAIGLAMLAFIGHAYGRASGFSPWWTAGSMAVLGSVLVALTIALGG</sequence>
<evidence type="ECO:0000313" key="2">
    <source>
        <dbReference type="EMBL" id="PZF77319.1"/>
    </source>
</evidence>
<organism evidence="2 3">
    <name type="scientific">Aestuariivirga litoralis</name>
    <dbReference type="NCBI Taxonomy" id="2650924"/>
    <lineage>
        <taxon>Bacteria</taxon>
        <taxon>Pseudomonadati</taxon>
        <taxon>Pseudomonadota</taxon>
        <taxon>Alphaproteobacteria</taxon>
        <taxon>Hyphomicrobiales</taxon>
        <taxon>Aestuariivirgaceae</taxon>
        <taxon>Aestuariivirga</taxon>
    </lineage>
</organism>
<dbReference type="EMBL" id="QKVK01000003">
    <property type="protein sequence ID" value="PZF77319.1"/>
    <property type="molecule type" value="Genomic_DNA"/>
</dbReference>
<feature type="transmembrane region" description="Helical" evidence="1">
    <location>
        <begin position="12"/>
        <end position="30"/>
    </location>
</feature>
<protein>
    <recommendedName>
        <fullName evidence="4">VIT family protein</fullName>
    </recommendedName>
</protein>
<feature type="transmembrane region" description="Helical" evidence="1">
    <location>
        <begin position="132"/>
        <end position="152"/>
    </location>
</feature>
<keyword evidence="1" id="KW-0812">Transmembrane</keyword>
<evidence type="ECO:0000313" key="3">
    <source>
        <dbReference type="Proteomes" id="UP000248795"/>
    </source>
</evidence>
<accession>A0A2W2BM62</accession>
<name>A0A2W2BM62_9HYPH</name>